<reference evidence="3" key="2">
    <citation type="submission" date="2020-11" db="EMBL/GenBank/DDBJ databases">
        <authorList>
            <person name="McCartney M.A."/>
            <person name="Auch B."/>
            <person name="Kono T."/>
            <person name="Mallez S."/>
            <person name="Becker A."/>
            <person name="Gohl D.M."/>
            <person name="Silverstein K.A.T."/>
            <person name="Koren S."/>
            <person name="Bechman K.B."/>
            <person name="Herman A."/>
            <person name="Abrahante J.E."/>
            <person name="Garbe J."/>
        </authorList>
    </citation>
    <scope>NUCLEOTIDE SEQUENCE</scope>
    <source>
        <strain evidence="3">Duluth1</strain>
        <tissue evidence="3">Whole animal</tissue>
    </source>
</reference>
<dbReference type="EMBL" id="JAIWYP010000003">
    <property type="protein sequence ID" value="KAH3844658.1"/>
    <property type="molecule type" value="Genomic_DNA"/>
</dbReference>
<feature type="coiled-coil region" evidence="1">
    <location>
        <begin position="374"/>
        <end position="401"/>
    </location>
</feature>
<dbReference type="InterPro" id="IPR011029">
    <property type="entry name" value="DEATH-like_dom_sf"/>
</dbReference>
<evidence type="ECO:0000313" key="3">
    <source>
        <dbReference type="EMBL" id="KAH3844658.1"/>
    </source>
</evidence>
<keyword evidence="4" id="KW-1185">Reference proteome</keyword>
<feature type="region of interest" description="Disordered" evidence="2">
    <location>
        <begin position="309"/>
        <end position="356"/>
    </location>
</feature>
<organism evidence="3 4">
    <name type="scientific">Dreissena polymorpha</name>
    <name type="common">Zebra mussel</name>
    <name type="synonym">Mytilus polymorpha</name>
    <dbReference type="NCBI Taxonomy" id="45954"/>
    <lineage>
        <taxon>Eukaryota</taxon>
        <taxon>Metazoa</taxon>
        <taxon>Spiralia</taxon>
        <taxon>Lophotrochozoa</taxon>
        <taxon>Mollusca</taxon>
        <taxon>Bivalvia</taxon>
        <taxon>Autobranchia</taxon>
        <taxon>Heteroconchia</taxon>
        <taxon>Euheterodonta</taxon>
        <taxon>Imparidentia</taxon>
        <taxon>Neoheterodontei</taxon>
        <taxon>Myida</taxon>
        <taxon>Dreissenoidea</taxon>
        <taxon>Dreissenidae</taxon>
        <taxon>Dreissena</taxon>
    </lineage>
</organism>
<evidence type="ECO:0000313" key="4">
    <source>
        <dbReference type="Proteomes" id="UP000828390"/>
    </source>
</evidence>
<feature type="region of interest" description="Disordered" evidence="2">
    <location>
        <begin position="272"/>
        <end position="293"/>
    </location>
</feature>
<evidence type="ECO:0000256" key="2">
    <source>
        <dbReference type="SAM" id="MobiDB-lite"/>
    </source>
</evidence>
<protein>
    <submittedName>
        <fullName evidence="3">Uncharacterized protein</fullName>
    </submittedName>
</protein>
<name>A0A9D4KRA5_DREPO</name>
<sequence>MSDAIKTLIAPVTVARCLMNNGVLQERDVSLINRVFSEAPRDGKASILLLETIKDRHSRWYSLLVLALKQSGQKYVVDILDIQELHSVDIDENAYKINPSELQELTFRGRSSSNNTGLSDKSMCAPQTNIDLLESTTVKVLDTSNCSKHCISSMVCAKVLYRSNSSNHFITAINDECDFCPTPDETVETISGSSCGSVKSYASRRDSTAVDVLDGMKVGNMTTNQNDAYIFAGPITWNNDRFFVFSNSDNEMQHKRMTDDESESVLCNRHGTHVEEDKNYSDPVLSPNELPRDEQKTCVKRDNINKAPYPLARETNPVPHLPFTNSTEQNTDVETRPQTRTDTANNHSDSGHSDVFQYLETGPIDIKRITKLSVEELHKYVENVENERAVHKKKAELIQQLIEKMKGLSSDKDMMISYVKELVNTDKRLKTQQSYIENIAADQEDMQNQDAYPSNGIYSAKQLEIQNTNSNIPQDVSECVGVNSVLTGTNGEREKTRELSSKDSAIYSCSQSQMYPIT</sequence>
<dbReference type="Proteomes" id="UP000828390">
    <property type="component" value="Unassembled WGS sequence"/>
</dbReference>
<evidence type="ECO:0000256" key="1">
    <source>
        <dbReference type="SAM" id="Coils"/>
    </source>
</evidence>
<feature type="compositionally biased region" description="Polar residues" evidence="2">
    <location>
        <begin position="323"/>
        <end position="332"/>
    </location>
</feature>
<keyword evidence="1" id="KW-0175">Coiled coil</keyword>
<comment type="caution">
    <text evidence="3">The sequence shown here is derived from an EMBL/GenBank/DDBJ whole genome shotgun (WGS) entry which is preliminary data.</text>
</comment>
<dbReference type="AlphaFoldDB" id="A0A9D4KRA5"/>
<proteinExistence type="predicted"/>
<reference evidence="3" key="1">
    <citation type="journal article" date="2019" name="bioRxiv">
        <title>The Genome of the Zebra Mussel, Dreissena polymorpha: A Resource for Invasive Species Research.</title>
        <authorList>
            <person name="McCartney M.A."/>
            <person name="Auch B."/>
            <person name="Kono T."/>
            <person name="Mallez S."/>
            <person name="Zhang Y."/>
            <person name="Obille A."/>
            <person name="Becker A."/>
            <person name="Abrahante J.E."/>
            <person name="Garbe J."/>
            <person name="Badalamenti J.P."/>
            <person name="Herman A."/>
            <person name="Mangelson H."/>
            <person name="Liachko I."/>
            <person name="Sullivan S."/>
            <person name="Sone E.D."/>
            <person name="Koren S."/>
            <person name="Silverstein K.A.T."/>
            <person name="Beckman K.B."/>
            <person name="Gohl D.M."/>
        </authorList>
    </citation>
    <scope>NUCLEOTIDE SEQUENCE</scope>
    <source>
        <strain evidence="3">Duluth1</strain>
        <tissue evidence="3">Whole animal</tissue>
    </source>
</reference>
<gene>
    <name evidence="3" type="ORF">DPMN_086917</name>
</gene>
<dbReference type="Gene3D" id="1.10.533.10">
    <property type="entry name" value="Death Domain, Fas"/>
    <property type="match status" value="1"/>
</dbReference>
<accession>A0A9D4KRA5</accession>